<accession>A0AC35U1Z7</accession>
<evidence type="ECO:0000313" key="2">
    <source>
        <dbReference type="WBParaSite" id="RSKR_0000674866.1"/>
    </source>
</evidence>
<reference evidence="2" key="1">
    <citation type="submission" date="2016-11" db="UniProtKB">
        <authorList>
            <consortium name="WormBaseParasite"/>
        </authorList>
    </citation>
    <scope>IDENTIFICATION</scope>
    <source>
        <strain evidence="2">KR3021</strain>
    </source>
</reference>
<dbReference type="WBParaSite" id="RSKR_0000674866.1">
    <property type="protein sequence ID" value="RSKR_0000674866.1"/>
    <property type="gene ID" value="RSKR_0000674866"/>
</dbReference>
<sequence>MFLLDYKRIKFFDDAFIATISTTIIAFISTLLSVYNFFTVFSNQRFNNSFGVFMKFRLLGIFIQSLVVLFYVSPITAFAETFNLGYFHKFMGQLMAFGFNFSLFISLSTSANRFMAIAFPILYMKIFNSQVVRKIVVVSMLMALSISCVQFIDKCGMFYDAKTFIWFYEDSPCAAFINFWLDYLTGLLTVFLCLLVDFFTLLFLVKRKYFDRKLKNITKSTNAQEHVIKLTDVLFYVQSGLHNILTALSLVSFHYLSSFANSDLELFVTVGLIFALAPLIDNTLIFLFNINPAIKTIKVQKIIVTKTSKNYS</sequence>
<name>A0AC35U1Z7_9BILA</name>
<organism evidence="1 2">
    <name type="scientific">Rhabditophanes sp. KR3021</name>
    <dbReference type="NCBI Taxonomy" id="114890"/>
    <lineage>
        <taxon>Eukaryota</taxon>
        <taxon>Metazoa</taxon>
        <taxon>Ecdysozoa</taxon>
        <taxon>Nematoda</taxon>
        <taxon>Chromadorea</taxon>
        <taxon>Rhabditida</taxon>
        <taxon>Tylenchina</taxon>
        <taxon>Panagrolaimomorpha</taxon>
        <taxon>Strongyloidoidea</taxon>
        <taxon>Alloionematidae</taxon>
        <taxon>Rhabditophanes</taxon>
    </lineage>
</organism>
<protein>
    <submittedName>
        <fullName evidence="2">G_PROTEIN_RECEP_F1_2 domain-containing protein</fullName>
    </submittedName>
</protein>
<evidence type="ECO:0000313" key="1">
    <source>
        <dbReference type="Proteomes" id="UP000095286"/>
    </source>
</evidence>
<proteinExistence type="predicted"/>
<dbReference type="Proteomes" id="UP000095286">
    <property type="component" value="Unplaced"/>
</dbReference>